<dbReference type="AlphaFoldDB" id="A0A254N4S1"/>
<dbReference type="RefSeq" id="WP_088484213.1">
    <property type="nucleotide sequence ID" value="NZ_NISI01000006.1"/>
</dbReference>
<evidence type="ECO:0000313" key="3">
    <source>
        <dbReference type="EMBL" id="OWR03059.1"/>
    </source>
</evidence>
<comment type="similarity">
    <text evidence="1">Belongs to the AHA1 family.</text>
</comment>
<reference evidence="3 4" key="1">
    <citation type="journal article" date="2007" name="Int. J. Syst. Evol. Microbiol.">
        <title>Description of Pelomonas aquatica sp. nov. and Pelomonas puraquae sp. nov., isolated from industrial and haemodialysis water.</title>
        <authorList>
            <person name="Gomila M."/>
            <person name="Bowien B."/>
            <person name="Falsen E."/>
            <person name="Moore E.R."/>
            <person name="Lalucat J."/>
        </authorList>
    </citation>
    <scope>NUCLEOTIDE SEQUENCE [LARGE SCALE GENOMIC DNA]</scope>
    <source>
        <strain evidence="3 4">CCUG 52769</strain>
    </source>
</reference>
<dbReference type="Gene3D" id="3.30.530.20">
    <property type="match status" value="1"/>
</dbReference>
<keyword evidence="4" id="KW-1185">Reference proteome</keyword>
<dbReference type="OrthoDB" id="6388102at2"/>
<feature type="domain" description="Activator of Hsp90 ATPase homologue 1/2-like C-terminal" evidence="2">
    <location>
        <begin position="12"/>
        <end position="143"/>
    </location>
</feature>
<dbReference type="InterPro" id="IPR023393">
    <property type="entry name" value="START-like_dom_sf"/>
</dbReference>
<sequence length="147" mass="16746">MMDLHFSIDIAAAPARVWDCMFDPLAYRDWTRAFAEGSYFEGRWAAGERLRFLDPQGFGMEAVVDDCRLHEHLSLRLVGELKDGRPVADSPLRTHPAHETYAFSRQPDGGTRLAVQLQAWNDGFLAFLQDTWPQALQRLKTLAESTH</sequence>
<dbReference type="InterPro" id="IPR013538">
    <property type="entry name" value="ASHA1/2-like_C"/>
</dbReference>
<evidence type="ECO:0000259" key="2">
    <source>
        <dbReference type="Pfam" id="PF08327"/>
    </source>
</evidence>
<evidence type="ECO:0000256" key="1">
    <source>
        <dbReference type="ARBA" id="ARBA00006817"/>
    </source>
</evidence>
<dbReference type="SUPFAM" id="SSF55961">
    <property type="entry name" value="Bet v1-like"/>
    <property type="match status" value="1"/>
</dbReference>
<organism evidence="3 4">
    <name type="scientific">Roseateles puraquae</name>
    <dbReference type="NCBI Taxonomy" id="431059"/>
    <lineage>
        <taxon>Bacteria</taxon>
        <taxon>Pseudomonadati</taxon>
        <taxon>Pseudomonadota</taxon>
        <taxon>Betaproteobacteria</taxon>
        <taxon>Burkholderiales</taxon>
        <taxon>Sphaerotilaceae</taxon>
        <taxon>Roseateles</taxon>
    </lineage>
</organism>
<dbReference type="EMBL" id="NISI01000006">
    <property type="protein sequence ID" value="OWR03059.1"/>
    <property type="molecule type" value="Genomic_DNA"/>
</dbReference>
<proteinExistence type="inferred from homology"/>
<accession>A0A254N4S1</accession>
<name>A0A254N4S1_9BURK</name>
<dbReference type="Proteomes" id="UP000197446">
    <property type="component" value="Unassembled WGS sequence"/>
</dbReference>
<dbReference type="Pfam" id="PF08327">
    <property type="entry name" value="AHSA1"/>
    <property type="match status" value="1"/>
</dbReference>
<comment type="caution">
    <text evidence="3">The sequence shown here is derived from an EMBL/GenBank/DDBJ whole genome shotgun (WGS) entry which is preliminary data.</text>
</comment>
<evidence type="ECO:0000313" key="4">
    <source>
        <dbReference type="Proteomes" id="UP000197446"/>
    </source>
</evidence>
<gene>
    <name evidence="3" type="ORF">CDO81_15925</name>
</gene>
<protein>
    <submittedName>
        <fullName evidence="3">ATPase</fullName>
    </submittedName>
</protein>